<dbReference type="AlphaFoldDB" id="A0A5E8B4P9"/>
<dbReference type="SUPFAM" id="SSF53335">
    <property type="entry name" value="S-adenosyl-L-methionine-dependent methyltransferases"/>
    <property type="match status" value="1"/>
</dbReference>
<evidence type="ECO:0000256" key="9">
    <source>
        <dbReference type="ARBA" id="ARBA00038126"/>
    </source>
</evidence>
<keyword evidence="7" id="KW-0949">S-adenosyl-L-methionine</keyword>
<dbReference type="EMBL" id="CABVLU010000001">
    <property type="protein sequence ID" value="VVT46490.1"/>
    <property type="molecule type" value="Genomic_DNA"/>
</dbReference>
<dbReference type="PANTHER" id="PTHR14614:SF39">
    <property type="entry name" value="HISTIDINE PROTEIN METHYLTRANSFERASE 1 HOMOLOG"/>
    <property type="match status" value="1"/>
</dbReference>
<accession>A0A5E8B4P9</accession>
<evidence type="ECO:0000256" key="5">
    <source>
        <dbReference type="ARBA" id="ARBA00022603"/>
    </source>
</evidence>
<evidence type="ECO:0000313" key="10">
    <source>
        <dbReference type="EMBL" id="VVT46490.1"/>
    </source>
</evidence>
<keyword evidence="6" id="KW-0808">Transferase</keyword>
<dbReference type="GO" id="GO:0005634">
    <property type="term" value="C:nucleus"/>
    <property type="evidence" value="ECO:0007669"/>
    <property type="project" value="UniProtKB-SubCell"/>
</dbReference>
<evidence type="ECO:0000256" key="7">
    <source>
        <dbReference type="ARBA" id="ARBA00022691"/>
    </source>
</evidence>
<gene>
    <name evidence="10" type="ORF">SAPINGB_P001239</name>
</gene>
<dbReference type="EC" id="2.1.1.85" evidence="3"/>
<dbReference type="RefSeq" id="XP_031851853.1">
    <property type="nucleotide sequence ID" value="XM_031995962.1"/>
</dbReference>
<dbReference type="InterPro" id="IPR019410">
    <property type="entry name" value="Methyltransf_16"/>
</dbReference>
<evidence type="ECO:0000256" key="3">
    <source>
        <dbReference type="ARBA" id="ARBA00012533"/>
    </source>
</evidence>
<dbReference type="GO" id="GO:0005737">
    <property type="term" value="C:cytoplasm"/>
    <property type="evidence" value="ECO:0007669"/>
    <property type="project" value="UniProtKB-SubCell"/>
</dbReference>
<evidence type="ECO:0000256" key="6">
    <source>
        <dbReference type="ARBA" id="ARBA00022679"/>
    </source>
</evidence>
<protein>
    <recommendedName>
        <fullName evidence="3">protein-histidine N-methyltransferase</fullName>
        <ecNumber evidence="3">2.1.1.85</ecNumber>
    </recommendedName>
</protein>
<evidence type="ECO:0000313" key="11">
    <source>
        <dbReference type="Proteomes" id="UP000398389"/>
    </source>
</evidence>
<dbReference type="GO" id="GO:0018064">
    <property type="term" value="F:protein-L-histidine N-tele-methyltransferase activity"/>
    <property type="evidence" value="ECO:0007669"/>
    <property type="project" value="UniProtKB-EC"/>
</dbReference>
<evidence type="ECO:0000256" key="2">
    <source>
        <dbReference type="ARBA" id="ARBA00004496"/>
    </source>
</evidence>
<keyword evidence="8" id="KW-0539">Nucleus</keyword>
<name>A0A5E8B4P9_9ASCO</name>
<comment type="similarity">
    <text evidence="9">Belongs to the methyltransferase superfamily. METTL18 family.</text>
</comment>
<dbReference type="GO" id="GO:0032259">
    <property type="term" value="P:methylation"/>
    <property type="evidence" value="ECO:0007669"/>
    <property type="project" value="UniProtKB-KW"/>
</dbReference>
<dbReference type="InterPro" id="IPR029063">
    <property type="entry name" value="SAM-dependent_MTases_sf"/>
</dbReference>
<dbReference type="Gene3D" id="3.40.50.150">
    <property type="entry name" value="Vaccinia Virus protein VP39"/>
    <property type="match status" value="1"/>
</dbReference>
<reference evidence="10 11" key="1">
    <citation type="submission" date="2019-09" db="EMBL/GenBank/DDBJ databases">
        <authorList>
            <person name="Brejova B."/>
        </authorList>
    </citation>
    <scope>NUCLEOTIDE SEQUENCE [LARGE SCALE GENOMIC DNA]</scope>
</reference>
<comment type="subcellular location">
    <subcellularLocation>
        <location evidence="2">Cytoplasm</location>
    </subcellularLocation>
    <subcellularLocation>
        <location evidence="1">Nucleus</location>
    </subcellularLocation>
</comment>
<evidence type="ECO:0000256" key="8">
    <source>
        <dbReference type="ARBA" id="ARBA00023242"/>
    </source>
</evidence>
<keyword evidence="11" id="KW-1185">Reference proteome</keyword>
<evidence type="ECO:0000256" key="1">
    <source>
        <dbReference type="ARBA" id="ARBA00004123"/>
    </source>
</evidence>
<keyword evidence="5" id="KW-0489">Methyltransferase</keyword>
<organism evidence="10 11">
    <name type="scientific">Magnusiomyces paraingens</name>
    <dbReference type="NCBI Taxonomy" id="2606893"/>
    <lineage>
        <taxon>Eukaryota</taxon>
        <taxon>Fungi</taxon>
        <taxon>Dikarya</taxon>
        <taxon>Ascomycota</taxon>
        <taxon>Saccharomycotina</taxon>
        <taxon>Dipodascomycetes</taxon>
        <taxon>Dipodascales</taxon>
        <taxon>Dipodascaceae</taxon>
        <taxon>Magnusiomyces</taxon>
    </lineage>
</organism>
<dbReference type="PANTHER" id="PTHR14614">
    <property type="entry name" value="HEPATOCELLULAR CARCINOMA-ASSOCIATED ANTIGEN"/>
    <property type="match status" value="1"/>
</dbReference>
<sequence>MAFSFGFGGDDIDTSLDIDALQIVQTPVAQTPKQVGLAPEYQPKLQSLESLLKASVGVRMSYSTTNSSLPRRDLFDVKHQLMLQDSLTPTEEILLGLTNEDLRVAQYEGGLKSWECTYDVVEFLSQNNIPAQTIVELGCGTGVPCLYMLQQYFQQNSQAGLNLIMADYNESVLRLVTAPNLLFAWLQTLDPETRLSILSSTSQTSNAIAEARLGEAEITEALITEFLQVLNQRSISIQFISGGWSPEFVQLLNSNLPAPVDLIIASETVYSLDTLPIFTDTLLGIFKKSPHARALVAAKQVYFGVGGGVLEFIQTLKKHPNVAYEIVYTNSGNGLGVARTIVEVRPSI</sequence>
<dbReference type="GeneID" id="43580062"/>
<proteinExistence type="inferred from homology"/>
<dbReference type="OrthoDB" id="1723750at2759"/>
<dbReference type="Proteomes" id="UP000398389">
    <property type="component" value="Unassembled WGS sequence"/>
</dbReference>
<keyword evidence="4" id="KW-0963">Cytoplasm</keyword>
<evidence type="ECO:0000256" key="4">
    <source>
        <dbReference type="ARBA" id="ARBA00022490"/>
    </source>
</evidence>